<protein>
    <submittedName>
        <fullName evidence="1">Uncharacterized protein</fullName>
    </submittedName>
</protein>
<reference evidence="2" key="1">
    <citation type="submission" date="2015-03" db="EMBL/GenBank/DDBJ databases">
        <title>Pseudomonas frederiksbergensis hydrocarbon degrader.</title>
        <authorList>
            <person name="Brown L.M."/>
            <person name="Ruiz O.N."/>
            <person name="Mueller S."/>
            <person name="Gunasekera T.S."/>
        </authorList>
    </citation>
    <scope>NUCLEOTIDE SEQUENCE [LARGE SCALE GENOMIC DNA]</scope>
    <source>
        <strain evidence="2">SI8</strain>
    </source>
</reference>
<evidence type="ECO:0000313" key="1">
    <source>
        <dbReference type="EMBL" id="KHK65996.1"/>
    </source>
</evidence>
<organism evidence="1 2">
    <name type="scientific">Pseudomonas frederiksbergensis</name>
    <dbReference type="NCBI Taxonomy" id="104087"/>
    <lineage>
        <taxon>Bacteria</taxon>
        <taxon>Pseudomonadati</taxon>
        <taxon>Pseudomonadota</taxon>
        <taxon>Gammaproteobacteria</taxon>
        <taxon>Pseudomonadales</taxon>
        <taxon>Pseudomonadaceae</taxon>
        <taxon>Pseudomonas</taxon>
    </lineage>
</organism>
<dbReference type="AlphaFoldDB" id="A0A0B1Z9U5"/>
<sequence length="95" mass="10290">MALAGCWMAGAALPPSGSKLPRHDIDDERAAGIYTGLIDGLAGADKADLLEIRRFEFFCTPVALEKIADRSTLVAKRMNNFVAEFAQVGVQVDFF</sequence>
<gene>
    <name evidence="1" type="ORF">JZ00_04250</name>
</gene>
<dbReference type="Proteomes" id="UP000030949">
    <property type="component" value="Unassembled WGS sequence"/>
</dbReference>
<accession>A0A0B1Z9U5</accession>
<comment type="caution">
    <text evidence="1">The sequence shown here is derived from an EMBL/GenBank/DDBJ whole genome shotgun (WGS) entry which is preliminary data.</text>
</comment>
<name>A0A0B1Z9U5_9PSED</name>
<dbReference type="EMBL" id="JQGJ01000002">
    <property type="protein sequence ID" value="KHK65996.1"/>
    <property type="molecule type" value="Genomic_DNA"/>
</dbReference>
<evidence type="ECO:0000313" key="2">
    <source>
        <dbReference type="Proteomes" id="UP000030949"/>
    </source>
</evidence>
<proteinExistence type="predicted"/>